<feature type="chain" id="PRO_5017816179" description="DUF2141 domain-containing protein" evidence="1">
    <location>
        <begin position="25"/>
        <end position="146"/>
    </location>
</feature>
<dbReference type="EMBL" id="QNUL01000004">
    <property type="protein sequence ID" value="REA62818.1"/>
    <property type="molecule type" value="Genomic_DNA"/>
</dbReference>
<evidence type="ECO:0000313" key="2">
    <source>
        <dbReference type="EMBL" id="REA62818.1"/>
    </source>
</evidence>
<gene>
    <name evidence="2" type="ORF">DSL64_07810</name>
</gene>
<comment type="caution">
    <text evidence="2">The sequence shown here is derived from an EMBL/GenBank/DDBJ whole genome shotgun (WGS) entry which is preliminary data.</text>
</comment>
<evidence type="ECO:0008006" key="4">
    <source>
        <dbReference type="Google" id="ProtNLM"/>
    </source>
</evidence>
<dbReference type="AlphaFoldDB" id="A0A3D8YEX6"/>
<dbReference type="RefSeq" id="WP_115830114.1">
    <property type="nucleotide sequence ID" value="NZ_QNUL01000004.1"/>
</dbReference>
<accession>A0A3D8YEX6</accession>
<dbReference type="OrthoDB" id="9788332at2"/>
<dbReference type="Pfam" id="PF09912">
    <property type="entry name" value="DUF2141"/>
    <property type="match status" value="1"/>
</dbReference>
<feature type="signal peptide" evidence="1">
    <location>
        <begin position="1"/>
        <end position="24"/>
    </location>
</feature>
<organism evidence="2 3">
    <name type="scientific">Dyadobacter luteus</name>
    <dbReference type="NCBI Taxonomy" id="2259619"/>
    <lineage>
        <taxon>Bacteria</taxon>
        <taxon>Pseudomonadati</taxon>
        <taxon>Bacteroidota</taxon>
        <taxon>Cytophagia</taxon>
        <taxon>Cytophagales</taxon>
        <taxon>Spirosomataceae</taxon>
        <taxon>Dyadobacter</taxon>
    </lineage>
</organism>
<name>A0A3D8YEX6_9BACT</name>
<protein>
    <recommendedName>
        <fullName evidence="4">DUF2141 domain-containing protein</fullName>
    </recommendedName>
</protein>
<evidence type="ECO:0000256" key="1">
    <source>
        <dbReference type="SAM" id="SignalP"/>
    </source>
</evidence>
<keyword evidence="1" id="KW-0732">Signal</keyword>
<evidence type="ECO:0000313" key="3">
    <source>
        <dbReference type="Proteomes" id="UP000256373"/>
    </source>
</evidence>
<proteinExistence type="predicted"/>
<keyword evidence="3" id="KW-1185">Reference proteome</keyword>
<sequence length="146" mass="16741">MKNNHLIRIALLIFTCGIFANTHAQNTQVHITAIRSDKGKIILKIFKDQATFEKEQAFKTQSFDKKTLKNGELNVSIDLSPGTYGITLLDDENNDGKLEKSFVGMPKEGFGFSNFFLQKMKKPTFDEFKTQIKKDENKVQIKVKYM</sequence>
<dbReference type="Proteomes" id="UP000256373">
    <property type="component" value="Unassembled WGS sequence"/>
</dbReference>
<dbReference type="InterPro" id="IPR018673">
    <property type="entry name" value="DUF2141"/>
</dbReference>
<reference evidence="2 3" key="1">
    <citation type="submission" date="2018-07" db="EMBL/GenBank/DDBJ databases">
        <title>Dyadobacter roseus sp. nov., isolated from rose rhizosphere soil.</title>
        <authorList>
            <person name="Chen L."/>
        </authorList>
    </citation>
    <scope>NUCLEOTIDE SEQUENCE [LARGE SCALE GENOMIC DNA]</scope>
    <source>
        <strain evidence="2 3">RS19</strain>
    </source>
</reference>